<evidence type="ECO:0000313" key="2">
    <source>
        <dbReference type="Proteomes" id="UP000515908"/>
    </source>
</evidence>
<keyword evidence="2" id="KW-1185">Reference proteome</keyword>
<evidence type="ECO:0000313" key="1">
    <source>
        <dbReference type="EMBL" id="CAD2222980.1"/>
    </source>
</evidence>
<dbReference type="VEuPathDB" id="TriTrypDB:ADEAN_001053900"/>
<dbReference type="EMBL" id="LR877173">
    <property type="protein sequence ID" value="CAD2222980.1"/>
    <property type="molecule type" value="Genomic_DNA"/>
</dbReference>
<gene>
    <name evidence="1" type="ORF">ADEAN_001053900</name>
</gene>
<reference evidence="1 2" key="1">
    <citation type="submission" date="2020-08" db="EMBL/GenBank/DDBJ databases">
        <authorList>
            <person name="Newling K."/>
            <person name="Davey J."/>
            <person name="Forrester S."/>
        </authorList>
    </citation>
    <scope>NUCLEOTIDE SEQUENCE [LARGE SCALE GENOMIC DNA]</scope>
    <source>
        <strain evidence="2">Crithidia deanei Carvalho (ATCC PRA-265)</strain>
    </source>
</reference>
<proteinExistence type="predicted"/>
<dbReference type="Proteomes" id="UP000515908">
    <property type="component" value="Chromosome 29"/>
</dbReference>
<sequence>MTNPDSLESKLKDLLSALNANGNDNWENKPTQIPLTELIGTDTNHNGETKIEIVQTTKKETNSNGNKDSLDALLSQYVENVKKVRQIDDHRDGTTSDTIEDKSIAQLLEDLDNLPPLK</sequence>
<name>A0A7G2CT54_9TRYP</name>
<organism evidence="1 2">
    <name type="scientific">Angomonas deanei</name>
    <dbReference type="NCBI Taxonomy" id="59799"/>
    <lineage>
        <taxon>Eukaryota</taxon>
        <taxon>Discoba</taxon>
        <taxon>Euglenozoa</taxon>
        <taxon>Kinetoplastea</taxon>
        <taxon>Metakinetoplastina</taxon>
        <taxon>Trypanosomatida</taxon>
        <taxon>Trypanosomatidae</taxon>
        <taxon>Strigomonadinae</taxon>
        <taxon>Angomonas</taxon>
    </lineage>
</organism>
<accession>A0A7G2CT54</accession>
<dbReference type="AlphaFoldDB" id="A0A7G2CT54"/>
<protein>
    <submittedName>
        <fullName evidence="1">Uncharacterized protein</fullName>
    </submittedName>
</protein>